<dbReference type="GO" id="GO:0046872">
    <property type="term" value="F:metal ion binding"/>
    <property type="evidence" value="ECO:0007669"/>
    <property type="project" value="UniProtKB-KW"/>
</dbReference>
<keyword evidence="10" id="KW-0460">Magnesium</keyword>
<keyword evidence="11" id="KW-0464">Manganese</keyword>
<keyword evidence="12" id="KW-0456">Lyase</keyword>
<proteinExistence type="inferred from homology"/>
<comment type="cofactor">
    <cofactor evidence="3">
        <name>Mg(2+)</name>
        <dbReference type="ChEBI" id="CHEBI:18420"/>
    </cofactor>
</comment>
<evidence type="ECO:0000256" key="1">
    <source>
        <dbReference type="ARBA" id="ARBA00000141"/>
    </source>
</evidence>
<dbReference type="InterPro" id="IPR017945">
    <property type="entry name" value="DHBP_synth_RibB-like_a/b_dom"/>
</dbReference>
<keyword evidence="8" id="KW-0686">Riboflavin biosynthesis</keyword>
<organism evidence="14 15">
    <name type="scientific">Pseudonocardia oroxyli</name>
    <dbReference type="NCBI Taxonomy" id="366584"/>
    <lineage>
        <taxon>Bacteria</taxon>
        <taxon>Bacillati</taxon>
        <taxon>Actinomycetota</taxon>
        <taxon>Actinomycetes</taxon>
        <taxon>Pseudonocardiales</taxon>
        <taxon>Pseudonocardiaceae</taxon>
        <taxon>Pseudonocardia</taxon>
    </lineage>
</organism>
<keyword evidence="9" id="KW-0479">Metal-binding</keyword>
<dbReference type="InterPro" id="IPR000422">
    <property type="entry name" value="DHBP_synthase_RibB"/>
</dbReference>
<dbReference type="GO" id="GO:0008686">
    <property type="term" value="F:3,4-dihydroxy-2-butanone-4-phosphate synthase activity"/>
    <property type="evidence" value="ECO:0007669"/>
    <property type="project" value="UniProtKB-EC"/>
</dbReference>
<keyword evidence="14" id="KW-0378">Hydrolase</keyword>
<keyword evidence="15" id="KW-1185">Reference proteome</keyword>
<evidence type="ECO:0000256" key="6">
    <source>
        <dbReference type="ARBA" id="ARBA00005520"/>
    </source>
</evidence>
<dbReference type="Proteomes" id="UP000198967">
    <property type="component" value="Unassembled WGS sequence"/>
</dbReference>
<evidence type="ECO:0000256" key="10">
    <source>
        <dbReference type="ARBA" id="ARBA00022842"/>
    </source>
</evidence>
<evidence type="ECO:0000256" key="3">
    <source>
        <dbReference type="ARBA" id="ARBA00001946"/>
    </source>
</evidence>
<dbReference type="AlphaFoldDB" id="A0A1G8CMR8"/>
<dbReference type="GO" id="GO:0003935">
    <property type="term" value="F:GTP cyclohydrolase II activity"/>
    <property type="evidence" value="ECO:0007669"/>
    <property type="project" value="TreeGrafter"/>
</dbReference>
<comment type="pathway">
    <text evidence="5">Cofactor biosynthesis; riboflavin biosynthesis; 2-hydroxy-3-oxobutyl phosphate from D-ribulose 5-phosphate: step 1/1.</text>
</comment>
<dbReference type="PANTHER" id="PTHR21327:SF18">
    <property type="entry name" value="3,4-DIHYDROXY-2-BUTANONE 4-PHOSPHATE SYNTHASE"/>
    <property type="match status" value="1"/>
</dbReference>
<dbReference type="NCBIfam" id="TIGR00506">
    <property type="entry name" value="ribB"/>
    <property type="match status" value="1"/>
</dbReference>
<evidence type="ECO:0000256" key="5">
    <source>
        <dbReference type="ARBA" id="ARBA00004904"/>
    </source>
</evidence>
<evidence type="ECO:0000256" key="9">
    <source>
        <dbReference type="ARBA" id="ARBA00022723"/>
    </source>
</evidence>
<dbReference type="GO" id="GO:0009231">
    <property type="term" value="P:riboflavin biosynthetic process"/>
    <property type="evidence" value="ECO:0007669"/>
    <property type="project" value="UniProtKB-UniPathway"/>
</dbReference>
<dbReference type="SUPFAM" id="SSF142695">
    <property type="entry name" value="RibA-like"/>
    <property type="match status" value="1"/>
</dbReference>
<comment type="catalytic activity">
    <reaction evidence="1">
        <text>D-ribulose 5-phosphate = (2S)-2-hydroxy-3-oxobutyl phosphate + formate + H(+)</text>
        <dbReference type="Rhea" id="RHEA:18457"/>
        <dbReference type="ChEBI" id="CHEBI:15378"/>
        <dbReference type="ChEBI" id="CHEBI:15740"/>
        <dbReference type="ChEBI" id="CHEBI:58121"/>
        <dbReference type="ChEBI" id="CHEBI:58830"/>
        <dbReference type="EC" id="4.1.99.12"/>
    </reaction>
</comment>
<dbReference type="EMBL" id="FNBE01000023">
    <property type="protein sequence ID" value="SDH46735.1"/>
    <property type="molecule type" value="Genomic_DNA"/>
</dbReference>
<dbReference type="InterPro" id="IPR032677">
    <property type="entry name" value="GTP_cyclohydro_II"/>
</dbReference>
<comment type="cofactor">
    <cofactor evidence="2">
        <name>Mn(2+)</name>
        <dbReference type="ChEBI" id="CHEBI:29035"/>
    </cofactor>
</comment>
<gene>
    <name evidence="14" type="ORF">SAMN05216377_1238</name>
</gene>
<evidence type="ECO:0000256" key="2">
    <source>
        <dbReference type="ARBA" id="ARBA00001936"/>
    </source>
</evidence>
<dbReference type="RefSeq" id="WP_093089534.1">
    <property type="nucleotide sequence ID" value="NZ_FNBE01000023.1"/>
</dbReference>
<evidence type="ECO:0000256" key="11">
    <source>
        <dbReference type="ARBA" id="ARBA00023211"/>
    </source>
</evidence>
<dbReference type="OrthoDB" id="9793111at2"/>
<evidence type="ECO:0000259" key="13">
    <source>
        <dbReference type="Pfam" id="PF00925"/>
    </source>
</evidence>
<sequence>MRAALAALRAGEAVVVTDDEQRENEGDLIFAAELATPELVAFTVRHTSGFLCVALPGETCDRLGLTPMTHDNRDHYQTAYQVTVDLKGTGTGISAASRAATIAALGSADALPQDFVRPGHVVPLRARPNGVLERPGHTESAVDLARLAGLAPAGALCEIVSAERPGEMARGDELVRFADEHGLVLLSVADIVEYRTEHEARLVRVAETAMPTSYGTFRALGYREQLTGTEHLVLTAGRVDPEVPVHIHHECLLGDVFGAASCTCHSELSEALRTFGDSGLGVIIYLRGLGGTSSCGLLRPNAVPPRGAEIIASGIFDDLCRHDVAADPRRGTSATAALAAQSPPAEARLSSAMNVARTIAASATRSVAVAGD</sequence>
<dbReference type="SUPFAM" id="SSF55821">
    <property type="entry name" value="YrdC/RibB"/>
    <property type="match status" value="1"/>
</dbReference>
<feature type="domain" description="GTP cyclohydrolase II" evidence="13">
    <location>
        <begin position="204"/>
        <end position="288"/>
    </location>
</feature>
<evidence type="ECO:0000256" key="8">
    <source>
        <dbReference type="ARBA" id="ARBA00022619"/>
    </source>
</evidence>
<evidence type="ECO:0000313" key="15">
    <source>
        <dbReference type="Proteomes" id="UP000198967"/>
    </source>
</evidence>
<dbReference type="Pfam" id="PF00925">
    <property type="entry name" value="GTP_cyclohydro2"/>
    <property type="match status" value="1"/>
</dbReference>
<dbReference type="UniPathway" id="UPA00275">
    <property type="reaction ID" value="UER00399"/>
</dbReference>
<evidence type="ECO:0000256" key="7">
    <source>
        <dbReference type="ARBA" id="ARBA00012153"/>
    </source>
</evidence>
<dbReference type="PANTHER" id="PTHR21327">
    <property type="entry name" value="GTP CYCLOHYDROLASE II-RELATED"/>
    <property type="match status" value="1"/>
</dbReference>
<dbReference type="InterPro" id="IPR036144">
    <property type="entry name" value="RibA-like_sf"/>
</dbReference>
<name>A0A1G8CMR8_PSEOR</name>
<dbReference type="Gene3D" id="3.40.50.10990">
    <property type="entry name" value="GTP cyclohydrolase II"/>
    <property type="match status" value="1"/>
</dbReference>
<evidence type="ECO:0000256" key="12">
    <source>
        <dbReference type="ARBA" id="ARBA00023239"/>
    </source>
</evidence>
<dbReference type="Pfam" id="PF00926">
    <property type="entry name" value="DHBP_synthase"/>
    <property type="match status" value="1"/>
</dbReference>
<dbReference type="Gene3D" id="3.90.870.10">
    <property type="entry name" value="DHBP synthase"/>
    <property type="match status" value="1"/>
</dbReference>
<dbReference type="STRING" id="366584.SAMN05216377_1238"/>
<dbReference type="FunFam" id="3.90.870.10:FF:000001">
    <property type="entry name" value="Riboflavin biosynthesis protein RibBA"/>
    <property type="match status" value="1"/>
</dbReference>
<dbReference type="EC" id="4.1.99.12" evidence="7"/>
<dbReference type="GO" id="GO:0005829">
    <property type="term" value="C:cytosol"/>
    <property type="evidence" value="ECO:0007669"/>
    <property type="project" value="TreeGrafter"/>
</dbReference>
<accession>A0A1G8CMR8</accession>
<comment type="function">
    <text evidence="4">Catalyzes the conversion of D-ribulose 5-phosphate to formate and 3,4-dihydroxy-2-butanone 4-phosphate.</text>
</comment>
<comment type="similarity">
    <text evidence="6">In the N-terminal section; belongs to the DHBP synthase family.</text>
</comment>
<protein>
    <recommendedName>
        <fullName evidence="7">3,4-dihydroxy-2-butanone-4-phosphate synthase</fullName>
        <ecNumber evidence="7">4.1.99.12</ecNumber>
    </recommendedName>
</protein>
<evidence type="ECO:0000256" key="4">
    <source>
        <dbReference type="ARBA" id="ARBA00002284"/>
    </source>
</evidence>
<evidence type="ECO:0000313" key="14">
    <source>
        <dbReference type="EMBL" id="SDH46735.1"/>
    </source>
</evidence>
<reference evidence="14 15" key="1">
    <citation type="submission" date="2016-10" db="EMBL/GenBank/DDBJ databases">
        <authorList>
            <person name="de Groot N.N."/>
        </authorList>
    </citation>
    <scope>NUCLEOTIDE SEQUENCE [LARGE SCALE GENOMIC DNA]</scope>
    <source>
        <strain evidence="14 15">CGMCC 4.3143</strain>
    </source>
</reference>